<evidence type="ECO:0000313" key="2">
    <source>
        <dbReference type="RefSeq" id="XP_012939796.1"/>
    </source>
</evidence>
<reference evidence="2" key="1">
    <citation type="submission" date="2025-08" db="UniProtKB">
        <authorList>
            <consortium name="RefSeq"/>
        </authorList>
    </citation>
    <scope>IDENTIFICATION</scope>
</reference>
<protein>
    <submittedName>
        <fullName evidence="2">Uncharacterized protein LOC106012193 isoform X1</fullName>
    </submittedName>
</protein>
<sequence>MSFSPRGAAKRPPGSSALPYPALPVCCVNSERRCGAIPFLYPVVDPPWYDCPPKCPRVRKPLIPRAKFHHDLVYNHFQEYISPEHEDLVMPIMAFWHYCDHVPDLDPYHSGQQFRRSRASVTGNPVGPWPPLAQGVCPPSRDCQPCGPGPWANPQIRRFFFTDC</sequence>
<proteinExistence type="predicted"/>
<evidence type="ECO:0000313" key="1">
    <source>
        <dbReference type="Proteomes" id="UP000694888"/>
    </source>
</evidence>
<gene>
    <name evidence="2" type="primary">LOC106012193</name>
</gene>
<accession>A0ABM1A301</accession>
<dbReference type="GeneID" id="106012193"/>
<name>A0ABM1A301_APLCA</name>
<dbReference type="RefSeq" id="XP_012939796.1">
    <property type="nucleotide sequence ID" value="XM_013084342.1"/>
</dbReference>
<keyword evidence="1" id="KW-1185">Reference proteome</keyword>
<organism evidence="1 2">
    <name type="scientific">Aplysia californica</name>
    <name type="common">California sea hare</name>
    <dbReference type="NCBI Taxonomy" id="6500"/>
    <lineage>
        <taxon>Eukaryota</taxon>
        <taxon>Metazoa</taxon>
        <taxon>Spiralia</taxon>
        <taxon>Lophotrochozoa</taxon>
        <taxon>Mollusca</taxon>
        <taxon>Gastropoda</taxon>
        <taxon>Heterobranchia</taxon>
        <taxon>Euthyneura</taxon>
        <taxon>Tectipleura</taxon>
        <taxon>Aplysiida</taxon>
        <taxon>Aplysioidea</taxon>
        <taxon>Aplysiidae</taxon>
        <taxon>Aplysia</taxon>
    </lineage>
</organism>
<dbReference type="Proteomes" id="UP000694888">
    <property type="component" value="Unplaced"/>
</dbReference>